<comment type="caution">
    <text evidence="11">Lacks conserved residue(s) required for the propagation of feature annotation.</text>
</comment>
<dbReference type="InterPro" id="IPR031322">
    <property type="entry name" value="Shikimate/glucono_kinase"/>
</dbReference>
<keyword evidence="7 11" id="KW-0418">Kinase</keyword>
<organism evidence="12 13">
    <name type="scientific">Alicyclobacillus fodiniaquatilis</name>
    <dbReference type="NCBI Taxonomy" id="1661150"/>
    <lineage>
        <taxon>Bacteria</taxon>
        <taxon>Bacillati</taxon>
        <taxon>Bacillota</taxon>
        <taxon>Bacilli</taxon>
        <taxon>Bacillales</taxon>
        <taxon>Alicyclobacillaceae</taxon>
        <taxon>Alicyclobacillus</taxon>
    </lineage>
</organism>
<keyword evidence="11" id="KW-0460">Magnesium</keyword>
<dbReference type="PRINTS" id="PR01100">
    <property type="entry name" value="SHIKIMTKNASE"/>
</dbReference>
<dbReference type="HAMAP" id="MF_00109">
    <property type="entry name" value="Shikimate_kinase"/>
    <property type="match status" value="1"/>
</dbReference>
<comment type="function">
    <text evidence="11">Catalyzes the specific phosphorylation of the 3-hydroxyl group of shikimic acid using ATP as a cosubstrate.</text>
</comment>
<accession>A0ABW4JF24</accession>
<keyword evidence="8 11" id="KW-0067">ATP-binding</keyword>
<dbReference type="InterPro" id="IPR000623">
    <property type="entry name" value="Shikimate_kinase/TSH1"/>
</dbReference>
<dbReference type="Gene3D" id="3.40.50.300">
    <property type="entry name" value="P-loop containing nucleotide triphosphate hydrolases"/>
    <property type="match status" value="1"/>
</dbReference>
<dbReference type="PANTHER" id="PTHR21087">
    <property type="entry name" value="SHIKIMATE KINASE"/>
    <property type="match status" value="1"/>
</dbReference>
<comment type="subcellular location">
    <subcellularLocation>
        <location evidence="11">Cytoplasm</location>
    </subcellularLocation>
</comment>
<feature type="binding site" evidence="11">
    <location>
        <position position="119"/>
    </location>
    <ligand>
        <name>ATP</name>
        <dbReference type="ChEBI" id="CHEBI:30616"/>
    </ligand>
</feature>
<dbReference type="GO" id="GO:0016301">
    <property type="term" value="F:kinase activity"/>
    <property type="evidence" value="ECO:0007669"/>
    <property type="project" value="UniProtKB-KW"/>
</dbReference>
<dbReference type="PROSITE" id="PS01128">
    <property type="entry name" value="SHIKIMATE_KINASE"/>
    <property type="match status" value="1"/>
</dbReference>
<reference evidence="13" key="1">
    <citation type="journal article" date="2019" name="Int. J. Syst. Evol. Microbiol.">
        <title>The Global Catalogue of Microorganisms (GCM) 10K type strain sequencing project: providing services to taxonomists for standard genome sequencing and annotation.</title>
        <authorList>
            <consortium name="The Broad Institute Genomics Platform"/>
            <consortium name="The Broad Institute Genome Sequencing Center for Infectious Disease"/>
            <person name="Wu L."/>
            <person name="Ma J."/>
        </authorList>
    </citation>
    <scope>NUCLEOTIDE SEQUENCE [LARGE SCALE GENOMIC DNA]</scope>
    <source>
        <strain evidence="13">CGMCC 1.12286</strain>
    </source>
</reference>
<evidence type="ECO:0000256" key="8">
    <source>
        <dbReference type="ARBA" id="ARBA00022840"/>
    </source>
</evidence>
<dbReference type="Proteomes" id="UP001597079">
    <property type="component" value="Unassembled WGS sequence"/>
</dbReference>
<evidence type="ECO:0000313" key="12">
    <source>
        <dbReference type="EMBL" id="MFD1675011.1"/>
    </source>
</evidence>
<dbReference type="InterPro" id="IPR023000">
    <property type="entry name" value="Shikimate_kinase_CS"/>
</dbReference>
<keyword evidence="4 11" id="KW-0028">Amino-acid biosynthesis</keyword>
<comment type="catalytic activity">
    <reaction evidence="10 11">
        <text>shikimate + ATP = 3-phosphoshikimate + ADP + H(+)</text>
        <dbReference type="Rhea" id="RHEA:13121"/>
        <dbReference type="ChEBI" id="CHEBI:15378"/>
        <dbReference type="ChEBI" id="CHEBI:30616"/>
        <dbReference type="ChEBI" id="CHEBI:36208"/>
        <dbReference type="ChEBI" id="CHEBI:145989"/>
        <dbReference type="ChEBI" id="CHEBI:456216"/>
        <dbReference type="EC" id="2.7.1.71"/>
    </reaction>
</comment>
<feature type="binding site" evidence="11">
    <location>
        <position position="33"/>
    </location>
    <ligand>
        <name>substrate</name>
    </ligand>
</feature>
<dbReference type="RefSeq" id="WP_377942995.1">
    <property type="nucleotide sequence ID" value="NZ_JBHUCX010000024.1"/>
</dbReference>
<dbReference type="PANTHER" id="PTHR21087:SF16">
    <property type="entry name" value="SHIKIMATE KINASE 1, CHLOROPLASTIC"/>
    <property type="match status" value="1"/>
</dbReference>
<keyword evidence="6 11" id="KW-0547">Nucleotide-binding</keyword>
<comment type="caution">
    <text evidence="12">The sequence shown here is derived from an EMBL/GenBank/DDBJ whole genome shotgun (WGS) entry which is preliminary data.</text>
</comment>
<feature type="binding site" evidence="11">
    <location>
        <position position="80"/>
    </location>
    <ligand>
        <name>substrate</name>
    </ligand>
</feature>
<evidence type="ECO:0000256" key="3">
    <source>
        <dbReference type="ARBA" id="ARBA00012154"/>
    </source>
</evidence>
<evidence type="ECO:0000256" key="11">
    <source>
        <dbReference type="HAMAP-Rule" id="MF_00109"/>
    </source>
</evidence>
<comment type="cofactor">
    <cofactor evidence="11">
        <name>Mg(2+)</name>
        <dbReference type="ChEBI" id="CHEBI:18420"/>
    </cofactor>
    <text evidence="11">Binds 1 Mg(2+) ion per subunit.</text>
</comment>
<dbReference type="InterPro" id="IPR027417">
    <property type="entry name" value="P-loop_NTPase"/>
</dbReference>
<feature type="binding site" evidence="11">
    <location>
        <position position="138"/>
    </location>
    <ligand>
        <name>substrate</name>
    </ligand>
</feature>
<proteinExistence type="inferred from homology"/>
<evidence type="ECO:0000256" key="2">
    <source>
        <dbReference type="ARBA" id="ARBA00006997"/>
    </source>
</evidence>
<dbReference type="Pfam" id="PF01202">
    <property type="entry name" value="SKI"/>
    <property type="match status" value="1"/>
</dbReference>
<evidence type="ECO:0000313" key="13">
    <source>
        <dbReference type="Proteomes" id="UP001597079"/>
    </source>
</evidence>
<evidence type="ECO:0000256" key="9">
    <source>
        <dbReference type="ARBA" id="ARBA00023141"/>
    </source>
</evidence>
<evidence type="ECO:0000256" key="6">
    <source>
        <dbReference type="ARBA" id="ARBA00022741"/>
    </source>
</evidence>
<name>A0ABW4JF24_9BACL</name>
<keyword evidence="11" id="KW-0963">Cytoplasm</keyword>
<dbReference type="EMBL" id="JBHUCX010000024">
    <property type="protein sequence ID" value="MFD1675011.1"/>
    <property type="molecule type" value="Genomic_DNA"/>
</dbReference>
<comment type="pathway">
    <text evidence="1 11">Metabolic intermediate biosynthesis; chorismate biosynthesis; chorismate from D-erythrose 4-phosphate and phosphoenolpyruvate: step 5/7.</text>
</comment>
<keyword evidence="9 11" id="KW-0057">Aromatic amino acid biosynthesis</keyword>
<sequence length="175" mass="19598">MGRIALVGFMGSGKSTVGAQLAEKLDYTFVDLDTFIENRTQMSIPHIFATGGEAHFRQCEQEALNALGNQSRGVVLATGGGVVTQAPSRALLKEAWQAVYLRATPETILARVLQDATERPLLQDEHPDVRIRTLMAQRQNWYEEVADVTIEVDEFSVEMIVQYIVDWLDARFAER</sequence>
<dbReference type="EC" id="2.7.1.71" evidence="3 11"/>
<evidence type="ECO:0000256" key="5">
    <source>
        <dbReference type="ARBA" id="ARBA00022679"/>
    </source>
</evidence>
<feature type="binding site" evidence="11">
    <location>
        <position position="15"/>
    </location>
    <ligand>
        <name>Mg(2+)</name>
        <dbReference type="ChEBI" id="CHEBI:18420"/>
    </ligand>
</feature>
<protein>
    <recommendedName>
        <fullName evidence="3 11">Shikimate kinase</fullName>
        <shortName evidence="11">SK</shortName>
        <ecNumber evidence="3 11">2.7.1.71</ecNumber>
    </recommendedName>
</protein>
<feature type="binding site" evidence="11">
    <location>
        <position position="57"/>
    </location>
    <ligand>
        <name>substrate</name>
    </ligand>
</feature>
<gene>
    <name evidence="11" type="primary">aroK</name>
    <name evidence="12" type="ORF">ACFSB2_09925</name>
</gene>
<comment type="subunit">
    <text evidence="11">Monomer.</text>
</comment>
<evidence type="ECO:0000256" key="7">
    <source>
        <dbReference type="ARBA" id="ARBA00022777"/>
    </source>
</evidence>
<keyword evidence="11" id="KW-0479">Metal-binding</keyword>
<dbReference type="SUPFAM" id="SSF52540">
    <property type="entry name" value="P-loop containing nucleoside triphosphate hydrolases"/>
    <property type="match status" value="1"/>
</dbReference>
<evidence type="ECO:0000256" key="4">
    <source>
        <dbReference type="ARBA" id="ARBA00022605"/>
    </source>
</evidence>
<feature type="binding site" evidence="11">
    <location>
        <begin position="11"/>
        <end position="16"/>
    </location>
    <ligand>
        <name>ATP</name>
        <dbReference type="ChEBI" id="CHEBI:30616"/>
    </ligand>
</feature>
<keyword evidence="5 11" id="KW-0808">Transferase</keyword>
<comment type="similarity">
    <text evidence="2 11">Belongs to the shikimate kinase family.</text>
</comment>
<dbReference type="CDD" id="cd00464">
    <property type="entry name" value="SK"/>
    <property type="match status" value="1"/>
</dbReference>
<evidence type="ECO:0000256" key="1">
    <source>
        <dbReference type="ARBA" id="ARBA00004842"/>
    </source>
</evidence>
<evidence type="ECO:0000256" key="10">
    <source>
        <dbReference type="ARBA" id="ARBA00048567"/>
    </source>
</evidence>
<keyword evidence="13" id="KW-1185">Reference proteome</keyword>